<dbReference type="InterPro" id="IPR013785">
    <property type="entry name" value="Aldolase_TIM"/>
</dbReference>
<feature type="binding site" evidence="9">
    <location>
        <begin position="136"/>
        <end position="138"/>
    </location>
    <ligand>
        <name>2-[(2R,5Z)-2-carboxy-4-methylthiazol-5(2H)-ylidene]ethyl phosphate</name>
        <dbReference type="ChEBI" id="CHEBI:62899"/>
    </ligand>
</feature>
<dbReference type="GO" id="GO:0004789">
    <property type="term" value="F:thiamine-phosphate diphosphorylase activity"/>
    <property type="evidence" value="ECO:0007669"/>
    <property type="project" value="UniProtKB-EC"/>
</dbReference>
<comment type="caution">
    <text evidence="13">The sequence shown here is derived from an EMBL/GenBank/DDBJ whole genome shotgun (WGS) entry which is preliminary data.</text>
</comment>
<evidence type="ECO:0000313" key="13">
    <source>
        <dbReference type="EMBL" id="MCP8937961.1"/>
    </source>
</evidence>
<organism evidence="13 14">
    <name type="scientific">Alsobacter ponti</name>
    <dbReference type="NCBI Taxonomy" id="2962936"/>
    <lineage>
        <taxon>Bacteria</taxon>
        <taxon>Pseudomonadati</taxon>
        <taxon>Pseudomonadota</taxon>
        <taxon>Alphaproteobacteria</taxon>
        <taxon>Hyphomicrobiales</taxon>
        <taxon>Alsobacteraceae</taxon>
        <taxon>Alsobacter</taxon>
    </lineage>
</organism>
<evidence type="ECO:0000259" key="12">
    <source>
        <dbReference type="Pfam" id="PF02581"/>
    </source>
</evidence>
<name>A0ABT1LA31_9HYPH</name>
<evidence type="ECO:0000256" key="9">
    <source>
        <dbReference type="HAMAP-Rule" id="MF_00097"/>
    </source>
</evidence>
<dbReference type="InterPro" id="IPR036206">
    <property type="entry name" value="ThiamineP_synth_sf"/>
</dbReference>
<keyword evidence="5 9" id="KW-0784">Thiamine biosynthesis</keyword>
<dbReference type="Gene3D" id="3.20.20.70">
    <property type="entry name" value="Aldolase class I"/>
    <property type="match status" value="1"/>
</dbReference>
<gene>
    <name evidence="9 13" type="primary">thiE</name>
    <name evidence="13" type="ORF">NK718_05490</name>
</gene>
<protein>
    <recommendedName>
        <fullName evidence="9">Thiamine-phosphate synthase</fullName>
        <shortName evidence="9">TP synthase</shortName>
        <shortName evidence="9">TPS</shortName>
        <ecNumber evidence="9">2.5.1.3</ecNumber>
    </recommendedName>
    <alternativeName>
        <fullName evidence="9">Thiamine-phosphate pyrophosphorylase</fullName>
        <shortName evidence="9">TMP pyrophosphorylase</shortName>
        <shortName evidence="9">TMP-PPase</shortName>
    </alternativeName>
</protein>
<dbReference type="Proteomes" id="UP001205890">
    <property type="component" value="Unassembled WGS sequence"/>
</dbReference>
<feature type="binding site" evidence="9">
    <location>
        <begin position="187"/>
        <end position="188"/>
    </location>
    <ligand>
        <name>2-[(2R,5Z)-2-carboxy-4-methylthiazol-5(2H)-ylidene]ethyl phosphate</name>
        <dbReference type="ChEBI" id="CHEBI:62899"/>
    </ligand>
</feature>
<accession>A0ABT1LA31</accession>
<proteinExistence type="inferred from homology"/>
<dbReference type="EC" id="2.5.1.3" evidence="9"/>
<dbReference type="SUPFAM" id="SSF51391">
    <property type="entry name" value="Thiamin phosphate synthase"/>
    <property type="match status" value="1"/>
</dbReference>
<dbReference type="InterPro" id="IPR034291">
    <property type="entry name" value="TMP_synthase"/>
</dbReference>
<comment type="pathway">
    <text evidence="1 9 11">Cofactor biosynthesis; thiamine diphosphate biosynthesis; thiamine phosphate from 4-amino-2-methyl-5-diphosphomethylpyrimidine and 4-methyl-5-(2-phosphoethyl)-thiazole: step 1/1.</text>
</comment>
<comment type="catalytic activity">
    <reaction evidence="7 9 10">
        <text>2-(2-carboxy-4-methylthiazol-5-yl)ethyl phosphate + 4-amino-2-methyl-5-(diphosphooxymethyl)pyrimidine + 2 H(+) = thiamine phosphate + CO2 + diphosphate</text>
        <dbReference type="Rhea" id="RHEA:47848"/>
        <dbReference type="ChEBI" id="CHEBI:15378"/>
        <dbReference type="ChEBI" id="CHEBI:16526"/>
        <dbReference type="ChEBI" id="CHEBI:33019"/>
        <dbReference type="ChEBI" id="CHEBI:37575"/>
        <dbReference type="ChEBI" id="CHEBI:57841"/>
        <dbReference type="ChEBI" id="CHEBI:62890"/>
        <dbReference type="EC" id="2.5.1.3"/>
    </reaction>
</comment>
<comment type="function">
    <text evidence="9">Condenses 4-methyl-5-(beta-hydroxyethyl)thiazole monophosphate (THZ-P) and 2-methyl-4-amino-5-hydroxymethyl pyrimidine pyrophosphate (HMP-PP) to form thiamine monophosphate (TMP).</text>
</comment>
<evidence type="ECO:0000256" key="11">
    <source>
        <dbReference type="RuleBase" id="RU004253"/>
    </source>
</evidence>
<comment type="catalytic activity">
    <reaction evidence="8 9 10">
        <text>2-[(2R,5Z)-2-carboxy-4-methylthiazol-5(2H)-ylidene]ethyl phosphate + 4-amino-2-methyl-5-(diphosphooxymethyl)pyrimidine + 2 H(+) = thiamine phosphate + CO2 + diphosphate</text>
        <dbReference type="Rhea" id="RHEA:47844"/>
        <dbReference type="ChEBI" id="CHEBI:15378"/>
        <dbReference type="ChEBI" id="CHEBI:16526"/>
        <dbReference type="ChEBI" id="CHEBI:33019"/>
        <dbReference type="ChEBI" id="CHEBI:37575"/>
        <dbReference type="ChEBI" id="CHEBI:57841"/>
        <dbReference type="ChEBI" id="CHEBI:62899"/>
        <dbReference type="EC" id="2.5.1.3"/>
    </reaction>
</comment>
<sequence length="209" mass="21469">MKPRFDLSLYLVTDPGLTASRDLPELVRAAVRGGVSLVQLRDKTSPDDVFAEQARALIAVLRPLGVPLIVNDRVEVARWIGADGVHVGQDDADPRQVRERMGPDAIVGLSAGTPEEFAAAPLDVVDYLGVGPVFATATKPDHDPPLGVAGLAALARIAPLPTVAIGGIGASNAAAVRATGVNGIAVVSAICAAADPEAAARWLAGRAPR</sequence>
<dbReference type="RefSeq" id="WP_254739407.1">
    <property type="nucleotide sequence ID" value="NZ_JANCLU010000004.1"/>
</dbReference>
<evidence type="ECO:0000256" key="3">
    <source>
        <dbReference type="ARBA" id="ARBA00022723"/>
    </source>
</evidence>
<keyword evidence="3 9" id="KW-0479">Metal-binding</keyword>
<reference evidence="13 14" key="1">
    <citation type="submission" date="2022-07" db="EMBL/GenBank/DDBJ databases">
        <authorList>
            <person name="Li W.-J."/>
            <person name="Deng Q.-Q."/>
        </authorList>
    </citation>
    <scope>NUCLEOTIDE SEQUENCE [LARGE SCALE GENOMIC DNA]</scope>
    <source>
        <strain evidence="13 14">SYSU M60028</strain>
    </source>
</reference>
<dbReference type="Pfam" id="PF02581">
    <property type="entry name" value="TMP-TENI"/>
    <property type="match status" value="1"/>
</dbReference>
<keyword evidence="4 9" id="KW-0460">Magnesium</keyword>
<evidence type="ECO:0000256" key="6">
    <source>
        <dbReference type="ARBA" id="ARBA00047334"/>
    </source>
</evidence>
<comment type="catalytic activity">
    <reaction evidence="6 9 10">
        <text>4-methyl-5-(2-phosphooxyethyl)-thiazole + 4-amino-2-methyl-5-(diphosphooxymethyl)pyrimidine + H(+) = thiamine phosphate + diphosphate</text>
        <dbReference type="Rhea" id="RHEA:22328"/>
        <dbReference type="ChEBI" id="CHEBI:15378"/>
        <dbReference type="ChEBI" id="CHEBI:33019"/>
        <dbReference type="ChEBI" id="CHEBI:37575"/>
        <dbReference type="ChEBI" id="CHEBI:57841"/>
        <dbReference type="ChEBI" id="CHEBI:58296"/>
        <dbReference type="EC" id="2.5.1.3"/>
    </reaction>
</comment>
<evidence type="ECO:0000256" key="1">
    <source>
        <dbReference type="ARBA" id="ARBA00005165"/>
    </source>
</evidence>
<comment type="similarity">
    <text evidence="9 10">Belongs to the thiamine-phosphate synthase family.</text>
</comment>
<dbReference type="PANTHER" id="PTHR20857">
    <property type="entry name" value="THIAMINE-PHOSPHATE PYROPHOSPHORYLASE"/>
    <property type="match status" value="1"/>
</dbReference>
<dbReference type="NCBIfam" id="TIGR00693">
    <property type="entry name" value="thiE"/>
    <property type="match status" value="1"/>
</dbReference>
<evidence type="ECO:0000256" key="7">
    <source>
        <dbReference type="ARBA" id="ARBA00047851"/>
    </source>
</evidence>
<feature type="domain" description="Thiamine phosphate synthase/TenI" evidence="12">
    <location>
        <begin position="9"/>
        <end position="190"/>
    </location>
</feature>
<feature type="binding site" evidence="9">
    <location>
        <position position="139"/>
    </location>
    <ligand>
        <name>4-amino-2-methyl-5-(diphosphooxymethyl)pyrimidine</name>
        <dbReference type="ChEBI" id="CHEBI:57841"/>
    </ligand>
</feature>
<feature type="binding site" evidence="9">
    <location>
        <position position="110"/>
    </location>
    <ligand>
        <name>4-amino-2-methyl-5-(diphosphooxymethyl)pyrimidine</name>
        <dbReference type="ChEBI" id="CHEBI:57841"/>
    </ligand>
</feature>
<dbReference type="CDD" id="cd00564">
    <property type="entry name" value="TMP_TenI"/>
    <property type="match status" value="1"/>
</dbReference>
<feature type="binding site" evidence="9">
    <location>
        <position position="71"/>
    </location>
    <ligand>
        <name>4-amino-2-methyl-5-(diphosphooxymethyl)pyrimidine</name>
        <dbReference type="ChEBI" id="CHEBI:57841"/>
    </ligand>
</feature>
<evidence type="ECO:0000256" key="10">
    <source>
        <dbReference type="RuleBase" id="RU003826"/>
    </source>
</evidence>
<feature type="binding site" evidence="9">
    <location>
        <begin position="39"/>
        <end position="43"/>
    </location>
    <ligand>
        <name>4-amino-2-methyl-5-(diphosphooxymethyl)pyrimidine</name>
        <dbReference type="ChEBI" id="CHEBI:57841"/>
    </ligand>
</feature>
<feature type="binding site" evidence="9">
    <location>
        <position position="72"/>
    </location>
    <ligand>
        <name>Mg(2+)</name>
        <dbReference type="ChEBI" id="CHEBI:18420"/>
    </ligand>
</feature>
<keyword evidence="14" id="KW-1185">Reference proteome</keyword>
<keyword evidence="2 9" id="KW-0808">Transferase</keyword>
<evidence type="ECO:0000256" key="8">
    <source>
        <dbReference type="ARBA" id="ARBA00047883"/>
    </source>
</evidence>
<feature type="binding site" evidence="9">
    <location>
        <position position="167"/>
    </location>
    <ligand>
        <name>2-[(2R,5Z)-2-carboxy-4-methylthiazol-5(2H)-ylidene]ethyl phosphate</name>
        <dbReference type="ChEBI" id="CHEBI:62899"/>
    </ligand>
</feature>
<dbReference type="InterPro" id="IPR022998">
    <property type="entry name" value="ThiamineP_synth_TenI"/>
</dbReference>
<comment type="cofactor">
    <cofactor evidence="9">
        <name>Mg(2+)</name>
        <dbReference type="ChEBI" id="CHEBI:18420"/>
    </cofactor>
    <text evidence="9">Binds 1 Mg(2+) ion per subunit.</text>
</comment>
<evidence type="ECO:0000256" key="4">
    <source>
        <dbReference type="ARBA" id="ARBA00022842"/>
    </source>
</evidence>
<dbReference type="HAMAP" id="MF_00097">
    <property type="entry name" value="TMP_synthase"/>
    <property type="match status" value="1"/>
</dbReference>
<evidence type="ECO:0000256" key="2">
    <source>
        <dbReference type="ARBA" id="ARBA00022679"/>
    </source>
</evidence>
<dbReference type="EMBL" id="JANCLU010000004">
    <property type="protein sequence ID" value="MCP8937961.1"/>
    <property type="molecule type" value="Genomic_DNA"/>
</dbReference>
<evidence type="ECO:0000256" key="5">
    <source>
        <dbReference type="ARBA" id="ARBA00022977"/>
    </source>
</evidence>
<evidence type="ECO:0000313" key="14">
    <source>
        <dbReference type="Proteomes" id="UP001205890"/>
    </source>
</evidence>
<feature type="binding site" evidence="9">
    <location>
        <position position="91"/>
    </location>
    <ligand>
        <name>Mg(2+)</name>
        <dbReference type="ChEBI" id="CHEBI:18420"/>
    </ligand>
</feature>
<dbReference type="PANTHER" id="PTHR20857:SF15">
    <property type="entry name" value="THIAMINE-PHOSPHATE SYNTHASE"/>
    <property type="match status" value="1"/>
</dbReference>